<name>U1QKM0_9ACTO</name>
<feature type="region of interest" description="Disordered" evidence="1">
    <location>
        <begin position="97"/>
        <end position="123"/>
    </location>
</feature>
<sequence>MLGLFLCVRLTLIPAEAQPVPGAARRALRRLAAHRLKSHRRLHAPDRRRPRRPGTGRGGLGPHGPALGSSRTHLSPRGRTLRLQSARLAVRSRALERSGVRQAFATGPSAGLGNHSLWDGQRR</sequence>
<keyword evidence="3" id="KW-1185">Reference proteome</keyword>
<proteinExistence type="predicted"/>
<comment type="caution">
    <text evidence="2">The sequence shown here is derived from an EMBL/GenBank/DDBJ whole genome shotgun (WGS) entry which is preliminary data.</text>
</comment>
<dbReference type="Proteomes" id="UP000016536">
    <property type="component" value="Unassembled WGS sequence"/>
</dbReference>
<reference evidence="2 3" key="1">
    <citation type="submission" date="2013-08" db="EMBL/GenBank/DDBJ databases">
        <authorList>
            <person name="Weinstock G."/>
            <person name="Sodergren E."/>
            <person name="Wylie T."/>
            <person name="Fulton L."/>
            <person name="Fulton R."/>
            <person name="Fronick C."/>
            <person name="O'Laughlin M."/>
            <person name="Godfrey J."/>
            <person name="Miner T."/>
            <person name="Herter B."/>
            <person name="Appelbaum E."/>
            <person name="Cordes M."/>
            <person name="Lek S."/>
            <person name="Wollam A."/>
            <person name="Pepin K.H."/>
            <person name="Palsikar V.B."/>
            <person name="Mitreva M."/>
            <person name="Wilson R.K."/>
        </authorList>
    </citation>
    <scope>NUCLEOTIDE SEQUENCE [LARGE SCALE GENOMIC DNA]</scope>
    <source>
        <strain evidence="2 3">F0542</strain>
    </source>
</reference>
<feature type="region of interest" description="Disordered" evidence="1">
    <location>
        <begin position="31"/>
        <end position="85"/>
    </location>
</feature>
<feature type="compositionally biased region" description="Basic residues" evidence="1">
    <location>
        <begin position="31"/>
        <end position="54"/>
    </location>
</feature>
<evidence type="ECO:0000256" key="1">
    <source>
        <dbReference type="SAM" id="MobiDB-lite"/>
    </source>
</evidence>
<evidence type="ECO:0000313" key="2">
    <source>
        <dbReference type="EMBL" id="ERH22706.1"/>
    </source>
</evidence>
<dbReference type="HOGENOM" id="CLU_2010367_0_0_11"/>
<dbReference type="EMBL" id="AWSE01000143">
    <property type="protein sequence ID" value="ERH22706.1"/>
    <property type="molecule type" value="Genomic_DNA"/>
</dbReference>
<protein>
    <submittedName>
        <fullName evidence="2">Uncharacterized protein</fullName>
    </submittedName>
</protein>
<dbReference type="AlphaFoldDB" id="U1QKM0"/>
<organism evidence="2 3">
    <name type="scientific">Actinomyces johnsonii F0542</name>
    <dbReference type="NCBI Taxonomy" id="1321818"/>
    <lineage>
        <taxon>Bacteria</taxon>
        <taxon>Bacillati</taxon>
        <taxon>Actinomycetota</taxon>
        <taxon>Actinomycetes</taxon>
        <taxon>Actinomycetales</taxon>
        <taxon>Actinomycetaceae</taxon>
        <taxon>Actinomyces</taxon>
    </lineage>
</organism>
<accession>U1QKM0</accession>
<evidence type="ECO:0000313" key="3">
    <source>
        <dbReference type="Proteomes" id="UP000016536"/>
    </source>
</evidence>
<gene>
    <name evidence="2" type="ORF">HMPREF1979_02283</name>
</gene>